<feature type="transmembrane region" description="Helical" evidence="6">
    <location>
        <begin position="272"/>
        <end position="290"/>
    </location>
</feature>
<feature type="transmembrane region" description="Helical" evidence="6">
    <location>
        <begin position="12"/>
        <end position="33"/>
    </location>
</feature>
<dbReference type="InterPro" id="IPR037185">
    <property type="entry name" value="EmrE-like"/>
</dbReference>
<dbReference type="Pfam" id="PF00892">
    <property type="entry name" value="EamA"/>
    <property type="match status" value="2"/>
</dbReference>
<feature type="transmembrane region" description="Helical" evidence="6">
    <location>
        <begin position="45"/>
        <end position="64"/>
    </location>
</feature>
<keyword evidence="2" id="KW-1003">Cell membrane</keyword>
<evidence type="ECO:0000313" key="9">
    <source>
        <dbReference type="Proteomes" id="UP000031631"/>
    </source>
</evidence>
<comment type="subcellular location">
    <subcellularLocation>
        <location evidence="1">Cell membrane</location>
        <topology evidence="1">Multi-pass membrane protein</topology>
    </subcellularLocation>
</comment>
<keyword evidence="5 6" id="KW-0472">Membrane</keyword>
<protein>
    <recommendedName>
        <fullName evidence="7">EamA domain-containing protein</fullName>
    </recommendedName>
</protein>
<proteinExistence type="predicted"/>
<feature type="transmembrane region" description="Helical" evidence="6">
    <location>
        <begin position="153"/>
        <end position="175"/>
    </location>
</feature>
<feature type="domain" description="EamA" evidence="7">
    <location>
        <begin position="15"/>
        <end position="144"/>
    </location>
</feature>
<feature type="transmembrane region" description="Helical" evidence="6">
    <location>
        <begin position="187"/>
        <end position="204"/>
    </location>
</feature>
<keyword evidence="9" id="KW-1185">Reference proteome</keyword>
<evidence type="ECO:0000256" key="3">
    <source>
        <dbReference type="ARBA" id="ARBA00022692"/>
    </source>
</evidence>
<dbReference type="AlphaFoldDB" id="A0A7U6JIS7"/>
<feature type="transmembrane region" description="Helical" evidence="6">
    <location>
        <begin position="249"/>
        <end position="266"/>
    </location>
</feature>
<evidence type="ECO:0000256" key="4">
    <source>
        <dbReference type="ARBA" id="ARBA00022989"/>
    </source>
</evidence>
<keyword evidence="3 6" id="KW-0812">Transmembrane</keyword>
<accession>A0A7U6JIS7</accession>
<dbReference type="KEGG" id="tbn:TBH_C1628"/>
<evidence type="ECO:0000256" key="2">
    <source>
        <dbReference type="ARBA" id="ARBA00022475"/>
    </source>
</evidence>
<name>A0A7U6JIS7_9GAMM</name>
<gene>
    <name evidence="8" type="ORF">TBH_C1628</name>
</gene>
<feature type="transmembrane region" description="Helical" evidence="6">
    <location>
        <begin position="128"/>
        <end position="147"/>
    </location>
</feature>
<evidence type="ECO:0000259" key="7">
    <source>
        <dbReference type="Pfam" id="PF00892"/>
    </source>
</evidence>
<dbReference type="Proteomes" id="UP000031631">
    <property type="component" value="Chromosome"/>
</dbReference>
<sequence>MDMSADRKPGNSLPAVACLLFAATFWGIVWYPLRLLDARGLNGPWQMLVAYGSAFLVLAALRWPGAQGMRGQGGRLWVLALAAGWTNVGFILAMLDGSVARALILFYLSPLWTALLGHLLLGERLRPIALLTIPMGLLGAGLMLWAPDILHTGLSWGDMAAMTAGMAFALSNVITRALHQMGTRQKTLVSWAGVVMVSLVLLLIDGGGIPHLPAGIWLADVFLGVGGFLVTTLAVIYGVSHMPVQRSSVILLMEILVGAVSAWLLAGESLNLREWLGGILIILAALVAIAKTDHEQTEGHTSCEHDHC</sequence>
<dbReference type="EMBL" id="AP012273">
    <property type="protein sequence ID" value="BAO44545.1"/>
    <property type="molecule type" value="Genomic_DNA"/>
</dbReference>
<dbReference type="PANTHER" id="PTHR42920">
    <property type="entry name" value="OS03G0707200 PROTEIN-RELATED"/>
    <property type="match status" value="1"/>
</dbReference>
<reference evidence="8 9" key="1">
    <citation type="journal article" date="2014" name="PLoS ONE">
        <title>Physiological and genomic features of a novel sulfur-oxidizing gammaproteobacterium belonging to a previously uncultivated symbiotic lineage isolated from a hydrothermal vent.</title>
        <authorList>
            <person name="Nunoura T."/>
            <person name="Takaki Y."/>
            <person name="Kazama H."/>
            <person name="Kakuta J."/>
            <person name="Shimamura S."/>
            <person name="Makita H."/>
            <person name="Hirai M."/>
            <person name="Miyazaki M."/>
            <person name="Takai K."/>
        </authorList>
    </citation>
    <scope>NUCLEOTIDE SEQUENCE [LARGE SCALE GENOMIC DNA]</scope>
    <source>
        <strain evidence="8 9">Hiromi1</strain>
    </source>
</reference>
<keyword evidence="4 6" id="KW-1133">Transmembrane helix</keyword>
<feature type="transmembrane region" description="Helical" evidence="6">
    <location>
        <begin position="216"/>
        <end position="237"/>
    </location>
</feature>
<feature type="transmembrane region" description="Helical" evidence="6">
    <location>
        <begin position="101"/>
        <end position="121"/>
    </location>
</feature>
<evidence type="ECO:0000256" key="1">
    <source>
        <dbReference type="ARBA" id="ARBA00004651"/>
    </source>
</evidence>
<dbReference type="SUPFAM" id="SSF103481">
    <property type="entry name" value="Multidrug resistance efflux transporter EmrE"/>
    <property type="match status" value="2"/>
</dbReference>
<dbReference type="InterPro" id="IPR051258">
    <property type="entry name" value="Diverse_Substrate_Transporter"/>
</dbReference>
<organism evidence="8 9">
    <name type="scientific">Thiolapillus brandeum</name>
    <dbReference type="NCBI Taxonomy" id="1076588"/>
    <lineage>
        <taxon>Bacteria</taxon>
        <taxon>Pseudomonadati</taxon>
        <taxon>Pseudomonadota</taxon>
        <taxon>Gammaproteobacteria</taxon>
        <taxon>Chromatiales</taxon>
        <taxon>Sedimenticolaceae</taxon>
        <taxon>Thiolapillus</taxon>
    </lineage>
</organism>
<evidence type="ECO:0000256" key="6">
    <source>
        <dbReference type="SAM" id="Phobius"/>
    </source>
</evidence>
<evidence type="ECO:0000313" key="8">
    <source>
        <dbReference type="EMBL" id="BAO44545.1"/>
    </source>
</evidence>
<feature type="domain" description="EamA" evidence="7">
    <location>
        <begin position="156"/>
        <end position="288"/>
    </location>
</feature>
<feature type="transmembrane region" description="Helical" evidence="6">
    <location>
        <begin position="76"/>
        <end position="95"/>
    </location>
</feature>
<dbReference type="GO" id="GO:0005886">
    <property type="term" value="C:plasma membrane"/>
    <property type="evidence" value="ECO:0007669"/>
    <property type="project" value="UniProtKB-SubCell"/>
</dbReference>
<dbReference type="PANTHER" id="PTHR42920:SF5">
    <property type="entry name" value="EAMA DOMAIN-CONTAINING PROTEIN"/>
    <property type="match status" value="1"/>
</dbReference>
<dbReference type="InterPro" id="IPR000620">
    <property type="entry name" value="EamA_dom"/>
</dbReference>
<evidence type="ECO:0000256" key="5">
    <source>
        <dbReference type="ARBA" id="ARBA00023136"/>
    </source>
</evidence>